<evidence type="ECO:0000313" key="4">
    <source>
        <dbReference type="EMBL" id="PWV98968.1"/>
    </source>
</evidence>
<dbReference type="GO" id="GO:0009236">
    <property type="term" value="P:cobalamin biosynthetic process"/>
    <property type="evidence" value="ECO:0007669"/>
    <property type="project" value="UniProtKB-UniPathway"/>
</dbReference>
<evidence type="ECO:0000313" key="5">
    <source>
        <dbReference type="Proteomes" id="UP000246352"/>
    </source>
</evidence>
<protein>
    <submittedName>
        <fullName evidence="4">Precorrin-6A reductase</fullName>
    </submittedName>
</protein>
<evidence type="ECO:0000256" key="3">
    <source>
        <dbReference type="ARBA" id="ARBA00023002"/>
    </source>
</evidence>
<comment type="pathway">
    <text evidence="1">Cofactor biosynthesis; adenosylcobalamin biosynthesis.</text>
</comment>
<dbReference type="GO" id="GO:0016994">
    <property type="term" value="F:precorrin-6A reductase activity"/>
    <property type="evidence" value="ECO:0007669"/>
    <property type="project" value="InterPro"/>
</dbReference>
<gene>
    <name evidence="4" type="ORF">DFR52_104259</name>
</gene>
<keyword evidence="2" id="KW-0169">Cobalamin biosynthesis</keyword>
<comment type="caution">
    <text evidence="4">The sequence shown here is derived from an EMBL/GenBank/DDBJ whole genome shotgun (WGS) entry which is preliminary data.</text>
</comment>
<evidence type="ECO:0000256" key="2">
    <source>
        <dbReference type="ARBA" id="ARBA00022573"/>
    </source>
</evidence>
<sequence length="226" mass="23671">MPADTILILGGTSEAASLAGEMVAALPGARIVTSLAGRTRQPVPVAGEVRSGGFGGAAGLAQWIRDNRVTRLIDATHPFATQISRNAVIASEMTGVPLEVRSREPWPKRPGDLWTEVATLGAARDTIPSGARVLLALGSQHIEVFASRADVHFVIRMVDAPETPPALPDHSLVLGRPGATVEAESALLHAHAITHIVCRNSGGAGAYAKIEAARRLELPVIMVGRD</sequence>
<dbReference type="InterPro" id="IPR003723">
    <property type="entry name" value="Precorrin-6x_reduct"/>
</dbReference>
<dbReference type="NCBIfam" id="NF005968">
    <property type="entry name" value="PRK08057.1-2"/>
    <property type="match status" value="1"/>
</dbReference>
<dbReference type="Proteomes" id="UP000246352">
    <property type="component" value="Unassembled WGS sequence"/>
</dbReference>
<keyword evidence="5" id="KW-1185">Reference proteome</keyword>
<dbReference type="AlphaFoldDB" id="A0A317PHQ6"/>
<dbReference type="OrthoDB" id="5183775at2"/>
<proteinExistence type="predicted"/>
<dbReference type="EMBL" id="QGTR01000004">
    <property type="protein sequence ID" value="PWV98968.1"/>
    <property type="molecule type" value="Genomic_DNA"/>
</dbReference>
<dbReference type="UniPathway" id="UPA00148"/>
<dbReference type="Pfam" id="PF02571">
    <property type="entry name" value="CbiJ"/>
    <property type="match status" value="1"/>
</dbReference>
<evidence type="ECO:0000256" key="1">
    <source>
        <dbReference type="ARBA" id="ARBA00004953"/>
    </source>
</evidence>
<keyword evidence="3" id="KW-0560">Oxidoreductase</keyword>
<dbReference type="RefSeq" id="WP_110033127.1">
    <property type="nucleotide sequence ID" value="NZ_QGTR01000004.1"/>
</dbReference>
<name>A0A317PHQ6_9HYPH</name>
<dbReference type="PANTHER" id="PTHR36925:SF1">
    <property type="entry name" value="COBALT-PRECORRIN-6A REDUCTASE"/>
    <property type="match status" value="1"/>
</dbReference>
<reference evidence="4 5" key="1">
    <citation type="submission" date="2018-05" db="EMBL/GenBank/DDBJ databases">
        <title>Genomic Encyclopedia of Type Strains, Phase IV (KMG-IV): sequencing the most valuable type-strain genomes for metagenomic binning, comparative biology and taxonomic classification.</title>
        <authorList>
            <person name="Goeker M."/>
        </authorList>
    </citation>
    <scope>NUCLEOTIDE SEQUENCE [LARGE SCALE GENOMIC DNA]</scope>
    <source>
        <strain evidence="4 5">DSM 16791</strain>
    </source>
</reference>
<dbReference type="PROSITE" id="PS51014">
    <property type="entry name" value="COBK_CBIJ"/>
    <property type="match status" value="1"/>
</dbReference>
<accession>A0A317PHQ6</accession>
<organism evidence="4 5">
    <name type="scientific">Hoeflea marina</name>
    <dbReference type="NCBI Taxonomy" id="274592"/>
    <lineage>
        <taxon>Bacteria</taxon>
        <taxon>Pseudomonadati</taxon>
        <taxon>Pseudomonadota</taxon>
        <taxon>Alphaproteobacteria</taxon>
        <taxon>Hyphomicrobiales</taxon>
        <taxon>Rhizobiaceae</taxon>
        <taxon>Hoeflea</taxon>
    </lineage>
</organism>
<dbReference type="PANTHER" id="PTHR36925">
    <property type="entry name" value="COBALT-PRECORRIN-6A REDUCTASE"/>
    <property type="match status" value="1"/>
</dbReference>